<dbReference type="AlphaFoldDB" id="A0A5P8W667"/>
<dbReference type="SUPFAM" id="SSF55729">
    <property type="entry name" value="Acyl-CoA N-acyltransferases (Nat)"/>
    <property type="match status" value="1"/>
</dbReference>
<reference evidence="1 2" key="1">
    <citation type="submission" date="2019-10" db="EMBL/GenBank/DDBJ databases">
        <title>Genomic and transcriptomic insights into the perfect genentic adaptation of a filamentous nitrogen-fixing cyanobacterium to rice fields.</title>
        <authorList>
            <person name="Chen Z."/>
        </authorList>
    </citation>
    <scope>NUCLEOTIDE SEQUENCE [LARGE SCALE GENOMIC DNA]</scope>
    <source>
        <strain evidence="1">CCNUC1</strain>
    </source>
</reference>
<evidence type="ECO:0008006" key="3">
    <source>
        <dbReference type="Google" id="ProtNLM"/>
    </source>
</evidence>
<dbReference type="Pfam" id="PF04339">
    <property type="entry name" value="FemAB_like"/>
    <property type="match status" value="1"/>
</dbReference>
<name>A0A5P8W667_9NOSO</name>
<gene>
    <name evidence="1" type="ORF">GXM_05258</name>
</gene>
<dbReference type="Proteomes" id="UP000326678">
    <property type="component" value="Chromosome Gxm1"/>
</dbReference>
<dbReference type="PANTHER" id="PTHR47017:SF1">
    <property type="entry name" value="ACYL-COA"/>
    <property type="match status" value="1"/>
</dbReference>
<dbReference type="InterPro" id="IPR016181">
    <property type="entry name" value="Acyl_CoA_acyltransferase"/>
</dbReference>
<evidence type="ECO:0000313" key="1">
    <source>
        <dbReference type="EMBL" id="QFS47766.1"/>
    </source>
</evidence>
<accession>A0A5P8W667</accession>
<keyword evidence="2" id="KW-1185">Reference proteome</keyword>
<dbReference type="PANTHER" id="PTHR47017">
    <property type="entry name" value="ACYL-COA"/>
    <property type="match status" value="1"/>
</dbReference>
<proteinExistence type="predicted"/>
<sequence length="478" mass="55180">MGIGHWAWGIAKKLISTSSSPPLITPVQTRLIASLLITPVQTRLIASLLITPVQTRLIASLLNTSNSILLTPHSPLPTPYSLLSKMVEQLKPRYSVVWTNKIAEVPQNAWNALAMPLKTPFLEWEWLNNLETSHSATAKTGWLPNHLTLWRDRTLIAAAPLYLKGHSSGEFVFDHQWAELADRIGVQYYPKLLGMTPFTPAEGYRFLIAPGEDEDEITAMMVHEIDTFCAKNRISGCHFLYVDPQWRPMLERHGFTTWLHHSYVWENAGFKTFDDYLKVFNANQRRNIKRERKAVEKAGLRLQPLSGDQIPQSLFPLMHQFYADTCDKFGWWGSKYLTRRFFEQLHADYRHRVLFVAAYSEQDNSHPLGMSFCLFKGDKLYGRYWGSFQEIDCLHFDACYYAPIEWAIANNIQLFDPGAGGRHKKRRGFPAMPNHSLHRFYNNRLGQIIRPYIKEVNQLEQQEIEAINAELPFSNRDS</sequence>
<organism evidence="1 2">
    <name type="scientific">Nostoc sphaeroides CCNUC1</name>
    <dbReference type="NCBI Taxonomy" id="2653204"/>
    <lineage>
        <taxon>Bacteria</taxon>
        <taxon>Bacillati</taxon>
        <taxon>Cyanobacteriota</taxon>
        <taxon>Cyanophyceae</taxon>
        <taxon>Nostocales</taxon>
        <taxon>Nostocaceae</taxon>
        <taxon>Nostoc</taxon>
    </lineage>
</organism>
<dbReference type="Gene3D" id="3.40.630.30">
    <property type="match status" value="1"/>
</dbReference>
<evidence type="ECO:0000313" key="2">
    <source>
        <dbReference type="Proteomes" id="UP000326678"/>
    </source>
</evidence>
<dbReference type="InterPro" id="IPR007434">
    <property type="entry name" value="FemAB-like"/>
</dbReference>
<protein>
    <recommendedName>
        <fullName evidence="3">N-acetyltransferase</fullName>
    </recommendedName>
</protein>
<dbReference type="KEGG" id="nsh:GXM_05258"/>
<dbReference type="EMBL" id="CP045226">
    <property type="protein sequence ID" value="QFS47766.1"/>
    <property type="molecule type" value="Genomic_DNA"/>
</dbReference>